<keyword evidence="4" id="KW-0812">Transmembrane</keyword>
<keyword evidence="3" id="KW-1134">Transmembrane beta strand</keyword>
<keyword evidence="6" id="KW-0472">Membrane</keyword>
<evidence type="ECO:0000256" key="1">
    <source>
        <dbReference type="ARBA" id="ARBA00004571"/>
    </source>
</evidence>
<sequence>MHQKSVAQALFAAFTLGLVGSAGASGFQLLEQNASGLGNAYAGSAVIGENASTVFYNPAAMTKLSGGNFSTGLSIIKPSYKFNNDGSSNAPAVTGSQGGDAGGWAALPNLYGTWQFSDRWVAGIGVGSPFGLKTEYENDWVGRFQSSTFDIKTYNVNPSLAVKASDSISVGLGLNYQRMEAMYQRQAATQHPTIPAANTTVQNTTVTLEATSEAYGWNTGLTFKVSPTTDLGLSYRSKMFHHLEGTLNSSNQAVAANVFAKADITLPDMYIFSVSQQISDRWEMLGDVSRTNWRSVDKVDIVRTSGVASGQVAQTLDANFRDTWRIAFGGKYKIDDSWKWKYGLAYDQSPVRGTEERLVSLPDNNRYWFSTGVQWQLDKTSVIDIGAAYLYIPKSKIDANQPGRGHVVGSYDGSIMIFGAQVTKTF</sequence>
<comment type="subcellular location">
    <subcellularLocation>
        <location evidence="1">Cell outer membrane</location>
        <topology evidence="1">Multi-pass membrane protein</topology>
    </subcellularLocation>
</comment>
<evidence type="ECO:0000256" key="3">
    <source>
        <dbReference type="ARBA" id="ARBA00022452"/>
    </source>
</evidence>
<dbReference type="RefSeq" id="WP_354602837.1">
    <property type="nucleotide sequence ID" value="NZ_JBEWZI010000038.1"/>
</dbReference>
<dbReference type="PANTHER" id="PTHR35093">
    <property type="entry name" value="OUTER MEMBRANE PROTEIN NMB0088-RELATED"/>
    <property type="match status" value="1"/>
</dbReference>
<evidence type="ECO:0000256" key="8">
    <source>
        <dbReference type="SAM" id="SignalP"/>
    </source>
</evidence>
<dbReference type="Proteomes" id="UP001549691">
    <property type="component" value="Unassembled WGS sequence"/>
</dbReference>
<accession>A0ABV2TS53</accession>
<dbReference type="Gene3D" id="2.40.160.60">
    <property type="entry name" value="Outer membrane protein transport protein (OMPP1/FadL/TodX)"/>
    <property type="match status" value="1"/>
</dbReference>
<feature type="chain" id="PRO_5045924959" evidence="8">
    <location>
        <begin position="25"/>
        <end position="426"/>
    </location>
</feature>
<reference evidence="9 10" key="1">
    <citation type="submission" date="2024-07" db="EMBL/GenBank/DDBJ databases">
        <title>Uliginosibacterium flavum JJ3220;KACC:17644.</title>
        <authorList>
            <person name="Kim M.K."/>
        </authorList>
    </citation>
    <scope>NUCLEOTIDE SEQUENCE [LARGE SCALE GENOMIC DNA]</scope>
    <source>
        <strain evidence="9 10">KACC:17644</strain>
    </source>
</reference>
<comment type="caution">
    <text evidence="9">The sequence shown here is derived from an EMBL/GenBank/DDBJ whole genome shotgun (WGS) entry which is preliminary data.</text>
</comment>
<evidence type="ECO:0000256" key="2">
    <source>
        <dbReference type="ARBA" id="ARBA00008163"/>
    </source>
</evidence>
<dbReference type="InterPro" id="IPR005017">
    <property type="entry name" value="OMPP1/FadL/TodX"/>
</dbReference>
<evidence type="ECO:0000313" key="10">
    <source>
        <dbReference type="Proteomes" id="UP001549691"/>
    </source>
</evidence>
<organism evidence="9 10">
    <name type="scientific">Uliginosibacterium flavum</name>
    <dbReference type="NCBI Taxonomy" id="1396831"/>
    <lineage>
        <taxon>Bacteria</taxon>
        <taxon>Pseudomonadati</taxon>
        <taxon>Pseudomonadota</taxon>
        <taxon>Betaproteobacteria</taxon>
        <taxon>Rhodocyclales</taxon>
        <taxon>Zoogloeaceae</taxon>
        <taxon>Uliginosibacterium</taxon>
    </lineage>
</organism>
<dbReference type="EMBL" id="JBEWZI010000038">
    <property type="protein sequence ID" value="MET7016380.1"/>
    <property type="molecule type" value="Genomic_DNA"/>
</dbReference>
<evidence type="ECO:0000313" key="9">
    <source>
        <dbReference type="EMBL" id="MET7016380.1"/>
    </source>
</evidence>
<keyword evidence="10" id="KW-1185">Reference proteome</keyword>
<evidence type="ECO:0000256" key="6">
    <source>
        <dbReference type="ARBA" id="ARBA00023136"/>
    </source>
</evidence>
<dbReference type="Pfam" id="PF03349">
    <property type="entry name" value="Toluene_X"/>
    <property type="match status" value="1"/>
</dbReference>
<name>A0ABV2TS53_9RHOO</name>
<keyword evidence="7" id="KW-0998">Cell outer membrane</keyword>
<keyword evidence="5 8" id="KW-0732">Signal</keyword>
<dbReference type="PANTHER" id="PTHR35093:SF8">
    <property type="entry name" value="OUTER MEMBRANE PROTEIN NMB0088-RELATED"/>
    <property type="match status" value="1"/>
</dbReference>
<feature type="signal peptide" evidence="8">
    <location>
        <begin position="1"/>
        <end position="24"/>
    </location>
</feature>
<proteinExistence type="inferred from homology"/>
<dbReference type="SUPFAM" id="SSF56935">
    <property type="entry name" value="Porins"/>
    <property type="match status" value="1"/>
</dbReference>
<gene>
    <name evidence="9" type="ORF">ABXR19_19510</name>
</gene>
<protein>
    <submittedName>
        <fullName evidence="9">Outer membrane protein transport protein</fullName>
    </submittedName>
</protein>
<evidence type="ECO:0000256" key="4">
    <source>
        <dbReference type="ARBA" id="ARBA00022692"/>
    </source>
</evidence>
<comment type="similarity">
    <text evidence="2">Belongs to the OmpP1/FadL family.</text>
</comment>
<evidence type="ECO:0000256" key="7">
    <source>
        <dbReference type="ARBA" id="ARBA00023237"/>
    </source>
</evidence>
<evidence type="ECO:0000256" key="5">
    <source>
        <dbReference type="ARBA" id="ARBA00022729"/>
    </source>
</evidence>